<evidence type="ECO:0000313" key="3">
    <source>
        <dbReference type="EnsemblMetazoa" id="ISCW004954-PA"/>
    </source>
</evidence>
<dbReference type="HOGENOM" id="CLU_2099547_0_0_1"/>
<name>B7PJ88_IXOSC</name>
<reference evidence="3" key="2">
    <citation type="submission" date="2020-05" db="UniProtKB">
        <authorList>
            <consortium name="EnsemblMetazoa"/>
        </authorList>
    </citation>
    <scope>IDENTIFICATION</scope>
    <source>
        <strain evidence="3">wikel</strain>
    </source>
</reference>
<reference evidence="2 4" key="1">
    <citation type="submission" date="2008-03" db="EMBL/GenBank/DDBJ databases">
        <title>Annotation of Ixodes scapularis.</title>
        <authorList>
            <consortium name="Ixodes scapularis Genome Project Consortium"/>
            <person name="Caler E."/>
            <person name="Hannick L.I."/>
            <person name="Bidwell S."/>
            <person name="Joardar V."/>
            <person name="Thiagarajan M."/>
            <person name="Amedeo P."/>
            <person name="Galinsky K.J."/>
            <person name="Schobel S."/>
            <person name="Inman J."/>
            <person name="Hostetler J."/>
            <person name="Miller J."/>
            <person name="Hammond M."/>
            <person name="Megy K."/>
            <person name="Lawson D."/>
            <person name="Kodira C."/>
            <person name="Sutton G."/>
            <person name="Meyer J."/>
            <person name="Hill C.A."/>
            <person name="Birren B."/>
            <person name="Nene V."/>
            <person name="Collins F."/>
            <person name="Alarcon-Chaidez F."/>
            <person name="Wikel S."/>
            <person name="Strausberg R."/>
        </authorList>
    </citation>
    <scope>NUCLEOTIDE SEQUENCE [LARGE SCALE GENOMIC DNA]</scope>
    <source>
        <strain evidence="4">Wikel</strain>
        <strain evidence="2">Wikel colony</strain>
    </source>
</reference>
<evidence type="ECO:0000313" key="4">
    <source>
        <dbReference type="Proteomes" id="UP000001555"/>
    </source>
</evidence>
<keyword evidence="4" id="KW-1185">Reference proteome</keyword>
<evidence type="ECO:0000313" key="2">
    <source>
        <dbReference type="EMBL" id="EEC06660.1"/>
    </source>
</evidence>
<organism>
    <name type="scientific">Ixodes scapularis</name>
    <name type="common">Black-legged tick</name>
    <name type="synonym">Deer tick</name>
    <dbReference type="NCBI Taxonomy" id="6945"/>
    <lineage>
        <taxon>Eukaryota</taxon>
        <taxon>Metazoa</taxon>
        <taxon>Ecdysozoa</taxon>
        <taxon>Arthropoda</taxon>
        <taxon>Chelicerata</taxon>
        <taxon>Arachnida</taxon>
        <taxon>Acari</taxon>
        <taxon>Parasitiformes</taxon>
        <taxon>Ixodida</taxon>
        <taxon>Ixodoidea</taxon>
        <taxon>Ixodidae</taxon>
        <taxon>Ixodinae</taxon>
        <taxon>Ixodes</taxon>
    </lineage>
</organism>
<dbReference type="AlphaFoldDB" id="B7PJ88"/>
<dbReference type="InParanoid" id="B7PJ88"/>
<dbReference type="EMBL" id="ABJB011068812">
    <property type="status" value="NOT_ANNOTATED_CDS"/>
    <property type="molecule type" value="Genomic_DNA"/>
</dbReference>
<dbReference type="VEuPathDB" id="VectorBase:ISCW004954"/>
<protein>
    <submittedName>
        <fullName evidence="2 3">Uncharacterized protein</fullName>
    </submittedName>
</protein>
<gene>
    <name evidence="2" type="ORF">IscW_ISCW004954</name>
</gene>
<proteinExistence type="predicted"/>
<dbReference type="EnsemblMetazoa" id="ISCW004954-RA">
    <property type="protein sequence ID" value="ISCW004954-PA"/>
    <property type="gene ID" value="ISCW004954"/>
</dbReference>
<feature type="region of interest" description="Disordered" evidence="1">
    <location>
        <begin position="72"/>
        <end position="91"/>
    </location>
</feature>
<dbReference type="Proteomes" id="UP000001555">
    <property type="component" value="Unassembled WGS sequence"/>
</dbReference>
<dbReference type="EMBL" id="DS724896">
    <property type="protein sequence ID" value="EEC06660.1"/>
    <property type="molecule type" value="Genomic_DNA"/>
</dbReference>
<dbReference type="PaxDb" id="6945-B7PJ88"/>
<evidence type="ECO:0000256" key="1">
    <source>
        <dbReference type="SAM" id="MobiDB-lite"/>
    </source>
</evidence>
<dbReference type="VEuPathDB" id="VectorBase:ISCI004954"/>
<sequence length="116" mass="12914">MSDCRRLLGALQDEWRHPPKSAEKELRCLLWSGRFSATLRCSQPRRLSHCAALPRREARFLARSFGVRGGRQRRAPWRERGSPASSSVGGACHPWGAQGAFGRELAEDCEAVPVSV</sequence>
<accession>B7PJ88</accession>